<comment type="subcellular location">
    <subcellularLocation>
        <location evidence="1">Nucleus</location>
    </subcellularLocation>
</comment>
<keyword evidence="3" id="KW-0539">Nucleus</keyword>
<evidence type="ECO:0000313" key="7">
    <source>
        <dbReference type="Proteomes" id="UP000046392"/>
    </source>
</evidence>
<dbReference type="PANTHER" id="PTHR15597">
    <property type="entry name" value="ATAXIN 2-BINDING PROTEIN 1-RELATED"/>
    <property type="match status" value="1"/>
</dbReference>
<feature type="region of interest" description="Disordered" evidence="5">
    <location>
        <begin position="102"/>
        <end position="209"/>
    </location>
</feature>
<dbReference type="InterPro" id="IPR035979">
    <property type="entry name" value="RBD_domain_sf"/>
</dbReference>
<dbReference type="GO" id="GO:0000381">
    <property type="term" value="P:regulation of alternative mRNA splicing, via spliceosome"/>
    <property type="evidence" value="ECO:0007669"/>
    <property type="project" value="InterPro"/>
</dbReference>
<dbReference type="InterPro" id="IPR012677">
    <property type="entry name" value="Nucleotide-bd_a/b_plait_sf"/>
</dbReference>
<dbReference type="GO" id="GO:0007399">
    <property type="term" value="P:nervous system development"/>
    <property type="evidence" value="ECO:0007669"/>
    <property type="project" value="InterPro"/>
</dbReference>
<dbReference type="Proteomes" id="UP000046392">
    <property type="component" value="Unplaced"/>
</dbReference>
<dbReference type="AlphaFoldDB" id="A0A0N5B5W1"/>
<evidence type="ECO:0000313" key="8">
    <source>
        <dbReference type="WBParaSite" id="SPAL_0000145300.1"/>
    </source>
</evidence>
<evidence type="ECO:0000256" key="5">
    <source>
        <dbReference type="SAM" id="MobiDB-lite"/>
    </source>
</evidence>
<evidence type="ECO:0000256" key="3">
    <source>
        <dbReference type="ARBA" id="ARBA00023242"/>
    </source>
</evidence>
<dbReference type="InterPro" id="IPR047131">
    <property type="entry name" value="RBFOX1-like"/>
</dbReference>
<keyword evidence="2 4" id="KW-0694">RNA-binding</keyword>
<dbReference type="InterPro" id="IPR034237">
    <property type="entry name" value="FOX1_RRM"/>
</dbReference>
<dbReference type="FunFam" id="3.30.70.330:FF:000821">
    <property type="entry name" value="Sex determination protein fox-1"/>
    <property type="match status" value="1"/>
</dbReference>
<dbReference type="WBParaSite" id="SPAL_0000145300.1">
    <property type="protein sequence ID" value="SPAL_0000145300.1"/>
    <property type="gene ID" value="SPAL_0000145300"/>
</dbReference>
<evidence type="ECO:0000256" key="1">
    <source>
        <dbReference type="ARBA" id="ARBA00004123"/>
    </source>
</evidence>
<name>A0A0N5B5W1_STREA</name>
<dbReference type="GO" id="GO:0005737">
    <property type="term" value="C:cytoplasm"/>
    <property type="evidence" value="ECO:0007669"/>
    <property type="project" value="TreeGrafter"/>
</dbReference>
<dbReference type="Pfam" id="PF00076">
    <property type="entry name" value="RRM_1"/>
    <property type="match status" value="1"/>
</dbReference>
<organism evidence="7 8">
    <name type="scientific">Strongyloides papillosus</name>
    <name type="common">Intestinal threadworm</name>
    <dbReference type="NCBI Taxonomy" id="174720"/>
    <lineage>
        <taxon>Eukaryota</taxon>
        <taxon>Metazoa</taxon>
        <taxon>Ecdysozoa</taxon>
        <taxon>Nematoda</taxon>
        <taxon>Chromadorea</taxon>
        <taxon>Rhabditida</taxon>
        <taxon>Tylenchina</taxon>
        <taxon>Panagrolaimomorpha</taxon>
        <taxon>Strongyloidoidea</taxon>
        <taxon>Strongyloididae</taxon>
        <taxon>Strongyloides</taxon>
    </lineage>
</organism>
<dbReference type="STRING" id="174720.A0A0N5B5W1"/>
<dbReference type="PROSITE" id="PS50102">
    <property type="entry name" value="RRM"/>
    <property type="match status" value="1"/>
</dbReference>
<accession>A0A0N5B5W1</accession>
<evidence type="ECO:0000256" key="4">
    <source>
        <dbReference type="PROSITE-ProRule" id="PRU00176"/>
    </source>
</evidence>
<dbReference type="InterPro" id="IPR000504">
    <property type="entry name" value="RRM_dom"/>
</dbReference>
<dbReference type="GO" id="GO:0005634">
    <property type="term" value="C:nucleus"/>
    <property type="evidence" value="ECO:0007669"/>
    <property type="project" value="UniProtKB-SubCell"/>
</dbReference>
<dbReference type="SMART" id="SM00360">
    <property type="entry name" value="RRM"/>
    <property type="match status" value="1"/>
</dbReference>
<protein>
    <submittedName>
        <fullName evidence="8">RRM domain-containing protein</fullName>
    </submittedName>
</protein>
<feature type="compositionally biased region" description="Low complexity" evidence="5">
    <location>
        <begin position="194"/>
        <end position="203"/>
    </location>
</feature>
<dbReference type="GO" id="GO:0003729">
    <property type="term" value="F:mRNA binding"/>
    <property type="evidence" value="ECO:0007669"/>
    <property type="project" value="TreeGrafter"/>
</dbReference>
<dbReference type="CDD" id="cd12407">
    <property type="entry name" value="RRM_FOX1_like"/>
    <property type="match status" value="1"/>
</dbReference>
<feature type="compositionally biased region" description="Polar residues" evidence="5">
    <location>
        <begin position="151"/>
        <end position="184"/>
    </location>
</feature>
<feature type="domain" description="RRM" evidence="6">
    <location>
        <begin position="208"/>
        <end position="284"/>
    </location>
</feature>
<sequence>MNATSAYHHSRTIAHYPILRVVDPVTTYPSMNVGPLLENYSIIGGQTNGHWSQVNERVPLQQINQAPIMANTTYDGIYQTSEINQPLLENNNSEVTILQLQPNHQSSNTSKDVIIDTTSSSTPTTTTSTKDQVKLNMDGRTPTPNSSSSSQASTDKLSNASTTISCGTSAKSATSVGTSPQLNSFVGPKTPPLNGGNSNNNQNESVPKRLHVSNIPFRFRDNDLKSMFEKYGTVTDVEIIFNDRGSKGFGFVTMDNASDAEKAKASLNGTTVEGRKIEVNHATARVHSKKPKNVYANIDQNATIAVLQNAALKQAINNIAARNPYGNLGLRNPLAATATSLVLPLALQQSAAVQAQNQALQQLYAAQLYQQAQPLLFASGGVPQQAAAAAVQLQLQTQLSNNSISTSNVTSAGILDPNTAALYGVDHARLQQILLSQQQNALANSVAVNARVPQPTVTGASSTPTTVVTAQNGANILGEPYLGNALQTHMSTYNSQYRQANRYQPY</sequence>
<keyword evidence="7" id="KW-1185">Reference proteome</keyword>
<evidence type="ECO:0000256" key="2">
    <source>
        <dbReference type="ARBA" id="ARBA00022884"/>
    </source>
</evidence>
<proteinExistence type="predicted"/>
<dbReference type="Gene3D" id="3.30.70.330">
    <property type="match status" value="1"/>
</dbReference>
<feature type="compositionally biased region" description="Low complexity" evidence="5">
    <location>
        <begin position="117"/>
        <end position="129"/>
    </location>
</feature>
<feature type="compositionally biased region" description="Polar residues" evidence="5">
    <location>
        <begin position="102"/>
        <end position="111"/>
    </location>
</feature>
<dbReference type="PANTHER" id="PTHR15597:SF22">
    <property type="entry name" value="RNA-BINDING FOX PROTEIN 1, ISOFORM H"/>
    <property type="match status" value="1"/>
</dbReference>
<evidence type="ECO:0000259" key="6">
    <source>
        <dbReference type="PROSITE" id="PS50102"/>
    </source>
</evidence>
<reference evidence="8" key="1">
    <citation type="submission" date="2017-02" db="UniProtKB">
        <authorList>
            <consortium name="WormBaseParasite"/>
        </authorList>
    </citation>
    <scope>IDENTIFICATION</scope>
</reference>
<dbReference type="SUPFAM" id="SSF54928">
    <property type="entry name" value="RNA-binding domain, RBD"/>
    <property type="match status" value="1"/>
</dbReference>